<keyword evidence="2" id="KW-1185">Reference proteome</keyword>
<dbReference type="InterPro" id="IPR013784">
    <property type="entry name" value="Carb-bd-like_fold"/>
</dbReference>
<dbReference type="EMBL" id="JAGGKV010000020">
    <property type="protein sequence ID" value="MBP1966340.1"/>
    <property type="molecule type" value="Genomic_DNA"/>
</dbReference>
<reference evidence="1 2" key="1">
    <citation type="submission" date="2021-03" db="EMBL/GenBank/DDBJ databases">
        <title>Genomic Encyclopedia of Type Strains, Phase IV (KMG-IV): sequencing the most valuable type-strain genomes for metagenomic binning, comparative biology and taxonomic classification.</title>
        <authorList>
            <person name="Goeker M."/>
        </authorList>
    </citation>
    <scope>NUCLEOTIDE SEQUENCE [LARGE SCALE GENOMIC DNA]</scope>
    <source>
        <strain evidence="1 2">DSM 24950</strain>
    </source>
</reference>
<dbReference type="Proteomes" id="UP001519344">
    <property type="component" value="Unassembled WGS sequence"/>
</dbReference>
<dbReference type="SUPFAM" id="SSF49452">
    <property type="entry name" value="Starch-binding domain-like"/>
    <property type="match status" value="1"/>
</dbReference>
<evidence type="ECO:0000313" key="1">
    <source>
        <dbReference type="EMBL" id="MBP1966340.1"/>
    </source>
</evidence>
<evidence type="ECO:0008006" key="3">
    <source>
        <dbReference type="Google" id="ProtNLM"/>
    </source>
</evidence>
<dbReference type="RefSeq" id="WP_167065989.1">
    <property type="nucleotide sequence ID" value="NZ_JAAOZR010000044.1"/>
</dbReference>
<protein>
    <recommendedName>
        <fullName evidence="3">Carboxypeptidase regulatory-like domain-containing protein</fullName>
    </recommendedName>
</protein>
<name>A0ABS4I607_9BACL</name>
<dbReference type="Gene3D" id="2.60.40.1120">
    <property type="entry name" value="Carboxypeptidase-like, regulatory domain"/>
    <property type="match status" value="1"/>
</dbReference>
<sequence length="267" mass="29330">MEHIRISQLKTRVSLVVYVIDATTSQTPLGNTTTVYLEGTRSKAIYKSNGSYIFNDLPPGEYRLSVKGEHYFDEQTLITVGTDNFIEVVQLKPLPSYPFSQGAGLIRVMLQDAAGVPVRNAGLKATILTEECARARVMADQLDKGADVITLGSFTGVITAGDTYILRGRGAKAAEEHIQIAEVLEHQKRYRLGKKLTKAFSRGSILLPVQETRSTERGEAVIAFRGNRISAFQTELVITYGTDKQYVVKEVAVSEGTTTNLGIIRLT</sequence>
<accession>A0ABS4I607</accession>
<evidence type="ECO:0000313" key="2">
    <source>
        <dbReference type="Proteomes" id="UP001519344"/>
    </source>
</evidence>
<gene>
    <name evidence="1" type="ORF">J2Z65_005599</name>
</gene>
<organism evidence="1 2">
    <name type="scientific">Paenibacillus aceris</name>
    <dbReference type="NCBI Taxonomy" id="869555"/>
    <lineage>
        <taxon>Bacteria</taxon>
        <taxon>Bacillati</taxon>
        <taxon>Bacillota</taxon>
        <taxon>Bacilli</taxon>
        <taxon>Bacillales</taxon>
        <taxon>Paenibacillaceae</taxon>
        <taxon>Paenibacillus</taxon>
    </lineage>
</organism>
<proteinExistence type="predicted"/>
<comment type="caution">
    <text evidence="1">The sequence shown here is derived from an EMBL/GenBank/DDBJ whole genome shotgun (WGS) entry which is preliminary data.</text>
</comment>